<organism evidence="1 2">
    <name type="scientific">Melipona bicolor</name>
    <dbReference type="NCBI Taxonomy" id="60889"/>
    <lineage>
        <taxon>Eukaryota</taxon>
        <taxon>Metazoa</taxon>
        <taxon>Ecdysozoa</taxon>
        <taxon>Arthropoda</taxon>
        <taxon>Hexapoda</taxon>
        <taxon>Insecta</taxon>
        <taxon>Pterygota</taxon>
        <taxon>Neoptera</taxon>
        <taxon>Endopterygota</taxon>
        <taxon>Hymenoptera</taxon>
        <taxon>Apocrita</taxon>
        <taxon>Aculeata</taxon>
        <taxon>Apoidea</taxon>
        <taxon>Anthophila</taxon>
        <taxon>Apidae</taxon>
        <taxon>Melipona</taxon>
    </lineage>
</organism>
<name>A0AA40KRL2_9HYME</name>
<comment type="caution">
    <text evidence="1">The sequence shown here is derived from an EMBL/GenBank/DDBJ whole genome shotgun (WGS) entry which is preliminary data.</text>
</comment>
<accession>A0AA40KRL2</accession>
<protein>
    <submittedName>
        <fullName evidence="1">Uncharacterized protein</fullName>
    </submittedName>
</protein>
<reference evidence="1" key="1">
    <citation type="submission" date="2021-10" db="EMBL/GenBank/DDBJ databases">
        <title>Melipona bicolor Genome sequencing and assembly.</title>
        <authorList>
            <person name="Araujo N.S."/>
            <person name="Arias M.C."/>
        </authorList>
    </citation>
    <scope>NUCLEOTIDE SEQUENCE</scope>
    <source>
        <strain evidence="1">USP_2M_L1-L4_2017</strain>
        <tissue evidence="1">Whole body</tissue>
    </source>
</reference>
<proteinExistence type="predicted"/>
<keyword evidence="2" id="KW-1185">Reference proteome</keyword>
<evidence type="ECO:0000313" key="2">
    <source>
        <dbReference type="Proteomes" id="UP001177670"/>
    </source>
</evidence>
<dbReference type="AlphaFoldDB" id="A0AA40KRL2"/>
<evidence type="ECO:0000313" key="1">
    <source>
        <dbReference type="EMBL" id="KAK1130193.1"/>
    </source>
</evidence>
<gene>
    <name evidence="1" type="ORF">K0M31_018333</name>
</gene>
<sequence>MYTNTVVAETLHIFDTTKQVYTRLVETPSKPLVVGQKRSSEPVSQRPGHLENPLATAARAGQAARVEEPSCVQCCSNGGHR</sequence>
<dbReference type="EMBL" id="JAHYIQ010000007">
    <property type="protein sequence ID" value="KAK1130193.1"/>
    <property type="molecule type" value="Genomic_DNA"/>
</dbReference>
<dbReference type="Proteomes" id="UP001177670">
    <property type="component" value="Unassembled WGS sequence"/>
</dbReference>